<accession>A0A255YZB7</accession>
<dbReference type="PROSITE" id="PS50404">
    <property type="entry name" value="GST_NTER"/>
    <property type="match status" value="1"/>
</dbReference>
<dbReference type="InterPro" id="IPR050983">
    <property type="entry name" value="GST_Omega/HSP26"/>
</dbReference>
<evidence type="ECO:0000313" key="4">
    <source>
        <dbReference type="Proteomes" id="UP000216998"/>
    </source>
</evidence>
<dbReference type="Pfam" id="PF13417">
    <property type="entry name" value="GST_N_3"/>
    <property type="match status" value="1"/>
</dbReference>
<dbReference type="PROSITE" id="PS50405">
    <property type="entry name" value="GST_CTER"/>
    <property type="match status" value="1"/>
</dbReference>
<dbReference type="InterPro" id="IPR041695">
    <property type="entry name" value="GST_C_5"/>
</dbReference>
<dbReference type="InterPro" id="IPR010987">
    <property type="entry name" value="Glutathione-S-Trfase_C-like"/>
</dbReference>
<dbReference type="GO" id="GO:0005737">
    <property type="term" value="C:cytoplasm"/>
    <property type="evidence" value="ECO:0007669"/>
    <property type="project" value="TreeGrafter"/>
</dbReference>
<dbReference type="EMBL" id="NOXU01000028">
    <property type="protein sequence ID" value="OYQ34519.1"/>
    <property type="molecule type" value="Genomic_DNA"/>
</dbReference>
<sequence>MMKLYGVLLSPYVTRVLLAIRHKGLDIPLVPPPGGGLKSPEYLAINPYGKMPALEADGTAIIESEVICEFLDERFPEIRILPGSDLDRARARIISRAADLYILPALLGLLGQMNPATRDARLVGEKLAELKRGRDGLETFITGPWCMGDQFTLADCAMVPACFFLEKFLPAFGGIDMFADHPRMGAVWRHAQNDPMVATLLKEMNGALDDFMRRRAANG</sequence>
<dbReference type="Gene3D" id="3.40.30.10">
    <property type="entry name" value="Glutaredoxin"/>
    <property type="match status" value="1"/>
</dbReference>
<evidence type="ECO:0000313" key="3">
    <source>
        <dbReference type="EMBL" id="OYQ34519.1"/>
    </source>
</evidence>
<dbReference type="SUPFAM" id="SSF52833">
    <property type="entry name" value="Thioredoxin-like"/>
    <property type="match status" value="1"/>
</dbReference>
<dbReference type="InterPro" id="IPR036282">
    <property type="entry name" value="Glutathione-S-Trfase_C_sf"/>
</dbReference>
<dbReference type="OrthoDB" id="9782992at2"/>
<evidence type="ECO:0008006" key="5">
    <source>
        <dbReference type="Google" id="ProtNLM"/>
    </source>
</evidence>
<proteinExistence type="predicted"/>
<feature type="domain" description="GST N-terminal" evidence="1">
    <location>
        <begin position="1"/>
        <end position="79"/>
    </location>
</feature>
<evidence type="ECO:0000259" key="2">
    <source>
        <dbReference type="PROSITE" id="PS50405"/>
    </source>
</evidence>
<dbReference type="SUPFAM" id="SSF47616">
    <property type="entry name" value="GST C-terminal domain-like"/>
    <property type="match status" value="1"/>
</dbReference>
<dbReference type="Gene3D" id="1.20.1050.10">
    <property type="match status" value="1"/>
</dbReference>
<dbReference type="AlphaFoldDB" id="A0A255YZB7"/>
<feature type="domain" description="GST C-terminal" evidence="2">
    <location>
        <begin position="84"/>
        <end position="216"/>
    </location>
</feature>
<dbReference type="PANTHER" id="PTHR43968:SF6">
    <property type="entry name" value="GLUTATHIONE S-TRANSFERASE OMEGA"/>
    <property type="match status" value="1"/>
</dbReference>
<dbReference type="RefSeq" id="WP_094456370.1">
    <property type="nucleotide sequence ID" value="NZ_NOXU01000028.1"/>
</dbReference>
<keyword evidence="4" id="KW-1185">Reference proteome</keyword>
<protein>
    <recommendedName>
        <fullName evidence="5">Glutathione S-transferase</fullName>
    </recommendedName>
</protein>
<gene>
    <name evidence="3" type="ORF">CHU95_10890</name>
</gene>
<dbReference type="Pfam" id="PF16865">
    <property type="entry name" value="GST_C_5"/>
    <property type="match status" value="1"/>
</dbReference>
<comment type="caution">
    <text evidence="3">The sequence shown here is derived from an EMBL/GenBank/DDBJ whole genome shotgun (WGS) entry which is preliminary data.</text>
</comment>
<dbReference type="PANTHER" id="PTHR43968">
    <property type="match status" value="1"/>
</dbReference>
<dbReference type="InterPro" id="IPR040079">
    <property type="entry name" value="Glutathione_S-Trfase"/>
</dbReference>
<dbReference type="InterPro" id="IPR036249">
    <property type="entry name" value="Thioredoxin-like_sf"/>
</dbReference>
<evidence type="ECO:0000259" key="1">
    <source>
        <dbReference type="PROSITE" id="PS50404"/>
    </source>
</evidence>
<reference evidence="3 4" key="1">
    <citation type="submission" date="2017-07" db="EMBL/GenBank/DDBJ databases">
        <title>Niveispirillum cyanobacteriorum sp. nov., isolated from cyanobacterial aggregates in a eutrophic lake.</title>
        <authorList>
            <person name="Cai H."/>
        </authorList>
    </citation>
    <scope>NUCLEOTIDE SEQUENCE [LARGE SCALE GENOMIC DNA]</scope>
    <source>
        <strain evidence="4">TH1-14</strain>
    </source>
</reference>
<dbReference type="InterPro" id="IPR004045">
    <property type="entry name" value="Glutathione_S-Trfase_N"/>
</dbReference>
<dbReference type="Proteomes" id="UP000216998">
    <property type="component" value="Unassembled WGS sequence"/>
</dbReference>
<dbReference type="SFLD" id="SFLDS00019">
    <property type="entry name" value="Glutathione_Transferase_(cytos"/>
    <property type="match status" value="1"/>
</dbReference>
<name>A0A255YZB7_9PROT</name>
<organism evidence="3 4">
    <name type="scientific">Niveispirillum lacus</name>
    <dbReference type="NCBI Taxonomy" id="1981099"/>
    <lineage>
        <taxon>Bacteria</taxon>
        <taxon>Pseudomonadati</taxon>
        <taxon>Pseudomonadota</taxon>
        <taxon>Alphaproteobacteria</taxon>
        <taxon>Rhodospirillales</taxon>
        <taxon>Azospirillaceae</taxon>
        <taxon>Niveispirillum</taxon>
    </lineage>
</organism>
<dbReference type="SFLD" id="SFLDG00358">
    <property type="entry name" value="Main_(cytGST)"/>
    <property type="match status" value="1"/>
</dbReference>